<dbReference type="GO" id="GO:0071897">
    <property type="term" value="P:DNA biosynthetic process"/>
    <property type="evidence" value="ECO:0007669"/>
    <property type="project" value="UniProtKB-KW"/>
</dbReference>
<dbReference type="InterPro" id="IPR050862">
    <property type="entry name" value="RdRp_reductase_class-2"/>
</dbReference>
<evidence type="ECO:0000256" key="12">
    <source>
        <dbReference type="ARBA" id="ARBA00047754"/>
    </source>
</evidence>
<evidence type="ECO:0000256" key="7">
    <source>
        <dbReference type="ARBA" id="ARBA00022741"/>
    </source>
</evidence>
<dbReference type="PANTHER" id="PTHR43371">
    <property type="entry name" value="VITAMIN B12-DEPENDENT RIBONUCLEOTIDE REDUCTASE"/>
    <property type="match status" value="1"/>
</dbReference>
<feature type="compositionally biased region" description="Polar residues" evidence="14">
    <location>
        <begin position="1025"/>
        <end position="1038"/>
    </location>
</feature>
<keyword evidence="7 13" id="KW-0547">Nucleotide-binding</keyword>
<evidence type="ECO:0000259" key="15">
    <source>
        <dbReference type="Pfam" id="PF02867"/>
    </source>
</evidence>
<evidence type="ECO:0000256" key="3">
    <source>
        <dbReference type="ARBA" id="ARBA00012274"/>
    </source>
</evidence>
<dbReference type="PRINTS" id="PR01183">
    <property type="entry name" value="RIBORDTASEM1"/>
</dbReference>
<evidence type="ECO:0000259" key="17">
    <source>
        <dbReference type="Pfam" id="PF12637"/>
    </source>
</evidence>
<dbReference type="InterPro" id="IPR024434">
    <property type="entry name" value="TSCPD_dom"/>
</dbReference>
<feature type="region of interest" description="Disordered" evidence="14">
    <location>
        <begin position="1011"/>
        <end position="1038"/>
    </location>
</feature>
<evidence type="ECO:0000313" key="18">
    <source>
        <dbReference type="EMBL" id="RSL17965.1"/>
    </source>
</evidence>
<dbReference type="Proteomes" id="UP000269669">
    <property type="component" value="Unassembled WGS sequence"/>
</dbReference>
<evidence type="ECO:0000256" key="5">
    <source>
        <dbReference type="ARBA" id="ARBA00022628"/>
    </source>
</evidence>
<dbReference type="Gene3D" id="3.20.70.20">
    <property type="match status" value="1"/>
</dbReference>
<evidence type="ECO:0000256" key="4">
    <source>
        <dbReference type="ARBA" id="ARBA00014409"/>
    </source>
</evidence>
<dbReference type="EMBL" id="RSDW01000001">
    <property type="protein sequence ID" value="RSL17965.1"/>
    <property type="molecule type" value="Genomic_DNA"/>
</dbReference>
<evidence type="ECO:0000313" key="19">
    <source>
        <dbReference type="Proteomes" id="UP000269669"/>
    </source>
</evidence>
<dbReference type="EC" id="1.17.4.1" evidence="3 13"/>
<dbReference type="GO" id="GO:0050897">
    <property type="term" value="F:cobalt ion binding"/>
    <property type="evidence" value="ECO:0007669"/>
    <property type="project" value="InterPro"/>
</dbReference>
<evidence type="ECO:0000256" key="6">
    <source>
        <dbReference type="ARBA" id="ARBA00022634"/>
    </source>
</evidence>
<comment type="caution">
    <text evidence="18">The sequence shown here is derived from an EMBL/GenBank/DDBJ whole genome shotgun (WGS) entry which is preliminary data.</text>
</comment>
<dbReference type="NCBIfam" id="NF005122">
    <property type="entry name" value="PRK06556.1"/>
    <property type="match status" value="1"/>
</dbReference>
<evidence type="ECO:0000259" key="16">
    <source>
        <dbReference type="Pfam" id="PF08471"/>
    </source>
</evidence>
<evidence type="ECO:0000256" key="8">
    <source>
        <dbReference type="ARBA" id="ARBA00023002"/>
    </source>
</evidence>
<dbReference type="PANTHER" id="PTHR43371:SF1">
    <property type="entry name" value="RIBONUCLEOSIDE-DIPHOSPHATE REDUCTASE"/>
    <property type="match status" value="1"/>
</dbReference>
<proteinExistence type="inferred from homology"/>
<keyword evidence="9" id="KW-1015">Disulfide bond</keyword>
<evidence type="ECO:0000256" key="9">
    <source>
        <dbReference type="ARBA" id="ARBA00023157"/>
    </source>
</evidence>
<organism evidence="18 19">
    <name type="scientific">Edaphobacter aggregans</name>
    <dbReference type="NCBI Taxonomy" id="570835"/>
    <lineage>
        <taxon>Bacteria</taxon>
        <taxon>Pseudomonadati</taxon>
        <taxon>Acidobacteriota</taxon>
        <taxon>Terriglobia</taxon>
        <taxon>Terriglobales</taxon>
        <taxon>Acidobacteriaceae</taxon>
        <taxon>Edaphobacter</taxon>
    </lineage>
</organism>
<dbReference type="SUPFAM" id="SSF51998">
    <property type="entry name" value="PFL-like glycyl radical enzymes"/>
    <property type="match status" value="1"/>
</dbReference>
<keyword evidence="19" id="KW-1185">Reference proteome</keyword>
<dbReference type="GO" id="GO:0031419">
    <property type="term" value="F:cobalamin binding"/>
    <property type="evidence" value="ECO:0007669"/>
    <property type="project" value="UniProtKB-KW"/>
</dbReference>
<protein>
    <recommendedName>
        <fullName evidence="4 13">Vitamin B12-dependent ribonucleotide reductase</fullName>
        <ecNumber evidence="3 13">1.17.4.1</ecNumber>
    </recommendedName>
</protein>
<dbReference type="OrthoDB" id="9762933at2"/>
<dbReference type="AlphaFoldDB" id="A0A428MM87"/>
<keyword evidence="8 13" id="KW-0560">Oxidoreductase</keyword>
<evidence type="ECO:0000256" key="2">
    <source>
        <dbReference type="ARBA" id="ARBA00007405"/>
    </source>
</evidence>
<dbReference type="InterPro" id="IPR013344">
    <property type="entry name" value="RNR_NrdJ/NrdZ"/>
</dbReference>
<feature type="domain" description="Ribonucleotide reductase large subunit C-terminal" evidence="15">
    <location>
        <begin position="187"/>
        <end position="752"/>
    </location>
</feature>
<evidence type="ECO:0000256" key="13">
    <source>
        <dbReference type="RuleBase" id="RU364064"/>
    </source>
</evidence>
<dbReference type="Pfam" id="PF02867">
    <property type="entry name" value="Ribonuc_red_lgC"/>
    <property type="match status" value="1"/>
</dbReference>
<evidence type="ECO:0000256" key="10">
    <source>
        <dbReference type="ARBA" id="ARBA00023285"/>
    </source>
</evidence>
<keyword evidence="5 13" id="KW-0846">Cobalamin</keyword>
<feature type="domain" description="TSCPD" evidence="17">
    <location>
        <begin position="843"/>
        <end position="944"/>
    </location>
</feature>
<keyword evidence="10 13" id="KW-0170">Cobalt</keyword>
<comment type="cofactor">
    <cofactor evidence="1 13">
        <name>adenosylcob(III)alamin</name>
        <dbReference type="ChEBI" id="CHEBI:18408"/>
    </cofactor>
</comment>
<comment type="similarity">
    <text evidence="2 13">Belongs to the ribonucleoside diphosphate reductase class-2 family.</text>
</comment>
<dbReference type="GO" id="GO:0004748">
    <property type="term" value="F:ribonucleoside-diphosphate reductase activity, thioredoxin disulfide as acceptor"/>
    <property type="evidence" value="ECO:0007669"/>
    <property type="project" value="UniProtKB-EC"/>
</dbReference>
<dbReference type="CDD" id="cd02888">
    <property type="entry name" value="RNR_II_dimer"/>
    <property type="match status" value="1"/>
</dbReference>
<comment type="catalytic activity">
    <reaction evidence="12 13">
        <text>a 2'-deoxyribonucleoside 5'-diphosphate + [thioredoxin]-disulfide + H2O = a ribonucleoside 5'-diphosphate + [thioredoxin]-dithiol</text>
        <dbReference type="Rhea" id="RHEA:23252"/>
        <dbReference type="Rhea" id="RHEA-COMP:10698"/>
        <dbReference type="Rhea" id="RHEA-COMP:10700"/>
        <dbReference type="ChEBI" id="CHEBI:15377"/>
        <dbReference type="ChEBI" id="CHEBI:29950"/>
        <dbReference type="ChEBI" id="CHEBI:50058"/>
        <dbReference type="ChEBI" id="CHEBI:57930"/>
        <dbReference type="ChEBI" id="CHEBI:73316"/>
        <dbReference type="EC" id="1.17.4.1"/>
    </reaction>
</comment>
<feature type="domain" description="Ribonucleotide reductase class II vitamin B12-dependent N-terminal" evidence="16">
    <location>
        <begin position="49"/>
        <end position="139"/>
    </location>
</feature>
<sequence length="1090" mass="117441">MATIPNQTHTQTATNAAPYTSRTGGLAFDRFFTRAGISPYDEIVWELRDAVIQDFKGRIIFEQKNVEVPADWSMTATNIVASKYLHGLNGTDERESGVRALITRVAESIRDWGMQGGYFASQQDADTFYAELAHLLLNQKVAFNSPVWFNVGCDRLEPNSDAQNWHWNPHTCAIEFSVTGYKKPQCSACFINSVQDSLDSILTLAKTEGMLFKWGSGAGSNLSNIRGSMETLSGGGTASGPLSFMRGFDAFAGVIKSGGKTRRAAKMVILNVDHPDIMDFIDCKVSEEKKAWTLVQAGYDGSGPDSEAYSSIFFQNANNSVRVTDEFMAAVESDSTFYTRTVKHRAPVKEYRARDIMHAIAEATWQCGDPGMQYDTTINRWHTSKNSGRINASNPCSEYMFLDDSACNLASFNLLKFLTPGGQFDVAAYRHAIAIVTTAMEIIVDAAGYPTEMIAKNSHDYRPLGLGYANLGALLMAFGLPYDSDAGRDFAAAVTAILCGDAYWQSSRIAETCPALGAATPLTQQAHIAGGACPGFYVNREPFLDVIRMHRAEVNNIGKSRRSAEPFVAPQLDELIEASRQAWDGALAHGERHGYRNSQVTVLAPTGTIGFMMDCDTTGIEPDLALVKYKKLVGGGMIKIVNNTVPSALFKLGYTNAEVDAIVSYIDATGTIEGAPAIKPEHLAVFDCSFKPAKGTRSIHYMGHIQMMAATQPFLSGAISKTVNLPQDASVDDIAEAYIESWRQGLKAVAIYRDNSKGSQPLNVSAADGKAQKEKAVSSVAAGSVEIEEAVIAAKAAVAREAQARITALETQLKQIAEAALQNSDSVDAQSPPRAVRHRLPAERASVTHKFGLSGHEGYITVGLYPNGQPGEIFIRMAKEGSTVSGLMDSFATAVSLALQHGVPLKVLCEKFAHTRFEPSGWTGNEQIGYAKSIMDYIFRWIQIRFLSGHQLDLFAGLGPQQASIPVEGAVTSPSSAVILSGARSAESKDPEGLASGTSIPSLLASDDYYTTTPPQQGIAPDPTAQGTSTQYTLSSTPSMEDRGIYHAADAMKSMYDMGDAPSCATCGAIMTRSGSCYRCMSCGSTSGCS</sequence>
<dbReference type="InterPro" id="IPR000788">
    <property type="entry name" value="RNR_lg_C"/>
</dbReference>
<comment type="function">
    <text evidence="11 13">Catalyzes the reduction of ribonucleotides to deoxyribonucleotides. May function to provide a pool of deoxyribonucleotide precursors for DNA repair during oxygen limitation and/or for immediate growth after restoration of oxygen.</text>
</comment>
<evidence type="ECO:0000256" key="14">
    <source>
        <dbReference type="SAM" id="MobiDB-lite"/>
    </source>
</evidence>
<dbReference type="GO" id="GO:0000166">
    <property type="term" value="F:nucleotide binding"/>
    <property type="evidence" value="ECO:0007669"/>
    <property type="project" value="UniProtKB-KW"/>
</dbReference>
<dbReference type="InterPro" id="IPR013678">
    <property type="entry name" value="RNR_2_N"/>
</dbReference>
<name>A0A428MM87_9BACT</name>
<evidence type="ECO:0000256" key="1">
    <source>
        <dbReference type="ARBA" id="ARBA00001922"/>
    </source>
</evidence>
<dbReference type="Pfam" id="PF12637">
    <property type="entry name" value="TSCPD"/>
    <property type="match status" value="1"/>
</dbReference>
<accession>A0A428MM87</accession>
<dbReference type="NCBIfam" id="TIGR02504">
    <property type="entry name" value="NrdJ_Z"/>
    <property type="match status" value="1"/>
</dbReference>
<evidence type="ECO:0000256" key="11">
    <source>
        <dbReference type="ARBA" id="ARBA00025437"/>
    </source>
</evidence>
<gene>
    <name evidence="18" type="ORF">EDE15_3517</name>
</gene>
<dbReference type="RefSeq" id="WP_125486386.1">
    <property type="nucleotide sequence ID" value="NZ_RSDW01000001.1"/>
</dbReference>
<keyword evidence="6 13" id="KW-0237">DNA synthesis</keyword>
<dbReference type="Pfam" id="PF08471">
    <property type="entry name" value="Ribonuc_red_2_N"/>
    <property type="match status" value="1"/>
</dbReference>
<reference evidence="18 19" key="1">
    <citation type="submission" date="2018-12" db="EMBL/GenBank/DDBJ databases">
        <title>Sequencing of bacterial isolates from soil warming experiment in Harvard Forest, Massachusetts, USA.</title>
        <authorList>
            <person name="Deangelis K."/>
        </authorList>
    </citation>
    <scope>NUCLEOTIDE SEQUENCE [LARGE SCALE GENOMIC DNA]</scope>
    <source>
        <strain evidence="18 19">EB153</strain>
    </source>
</reference>